<dbReference type="GeneID" id="83544829"/>
<keyword evidence="15" id="KW-1185">Reference proteome</keyword>
<feature type="domain" description="Acyl-CoA thioesterase-like N-terminal HotDog" evidence="10">
    <location>
        <begin position="32"/>
        <end position="108"/>
    </location>
</feature>
<keyword evidence="3" id="KW-0378">Hydrolase</keyword>
<sequence length="286" mass="32630">MKALENLIQLLTLKKINENTFQGESEDLGLLKVFGGQLMAQSLSAAMEVVELERHLHSFHTYFLRAGDIHSPIIYETDILREGVSFTAVSILAKQNDEILCRMIASFQLKEEGFEYQSPMPKVEEPAALYSENELIQSMASYLPEHLKEKCQEERPFDARIKYVNNPFKGVKLPPEQFVWVKVNGKVASANQRLQQCLFTYFSDFHCLPTALHPHKKGIMQQGMRFATLDHGIWFHRDIDLNDWILYALESNNSSGGRGLTRGQVFDQTGNLLATVQQEGMLRFSS</sequence>
<dbReference type="GO" id="GO:0009062">
    <property type="term" value="P:fatty acid catabolic process"/>
    <property type="evidence" value="ECO:0007669"/>
    <property type="project" value="TreeGrafter"/>
</dbReference>
<gene>
    <name evidence="11" type="ORF">QJT92_01510</name>
    <name evidence="12" type="ORF">QJU97_05470</name>
    <name evidence="13" type="ORF">SAMN05444853_10124</name>
</gene>
<evidence type="ECO:0000313" key="15">
    <source>
        <dbReference type="Proteomes" id="UP001224812"/>
    </source>
</evidence>
<evidence type="ECO:0000313" key="13">
    <source>
        <dbReference type="EMBL" id="SEL88428.1"/>
    </source>
</evidence>
<reference evidence="11 15" key="3">
    <citation type="journal article" date="2023" name="Front. Microbiol.">
        <title>Phylogeography and host specificity of Pasteurellaceae pathogenic to sea-farmed fish in the north-east Atlantic.</title>
        <authorList>
            <person name="Gulla S."/>
            <person name="Colquhoun D.J."/>
            <person name="Olsen A.B."/>
            <person name="Spilsberg B."/>
            <person name="Lagesen K."/>
            <person name="Aakesson C.P."/>
            <person name="Strom S."/>
            <person name="Manji F."/>
            <person name="Birkbeck T.H."/>
            <person name="Nilsen H.K."/>
        </authorList>
    </citation>
    <scope>NUCLEOTIDE SEQUENCE [LARGE SCALE GENOMIC DNA]</scope>
    <source>
        <strain evidence="11 15">VIO11850</strain>
    </source>
</reference>
<dbReference type="Proteomes" id="UP001231736">
    <property type="component" value="Unassembled WGS sequence"/>
</dbReference>
<evidence type="ECO:0000256" key="1">
    <source>
        <dbReference type="ARBA" id="ARBA00006538"/>
    </source>
</evidence>
<dbReference type="PANTHER" id="PTHR11066:SF34">
    <property type="entry name" value="ACYL-COENZYME A THIOESTERASE 8"/>
    <property type="match status" value="1"/>
</dbReference>
<dbReference type="GO" id="GO:0005829">
    <property type="term" value="C:cytosol"/>
    <property type="evidence" value="ECO:0007669"/>
    <property type="project" value="TreeGrafter"/>
</dbReference>
<evidence type="ECO:0000313" key="14">
    <source>
        <dbReference type="Proteomes" id="UP000198883"/>
    </source>
</evidence>
<evidence type="ECO:0000256" key="3">
    <source>
        <dbReference type="ARBA" id="ARBA00022801"/>
    </source>
</evidence>
<evidence type="ECO:0000256" key="4">
    <source>
        <dbReference type="ARBA" id="ARBA00023098"/>
    </source>
</evidence>
<dbReference type="Proteomes" id="UP000198883">
    <property type="component" value="Unassembled WGS sequence"/>
</dbReference>
<dbReference type="CDD" id="cd03445">
    <property type="entry name" value="Thioesterase_II_repeat2"/>
    <property type="match status" value="1"/>
</dbReference>
<dbReference type="Proteomes" id="UP001224812">
    <property type="component" value="Unassembled WGS sequence"/>
</dbReference>
<evidence type="ECO:0000256" key="6">
    <source>
        <dbReference type="ARBA" id="ARBA00050943"/>
    </source>
</evidence>
<dbReference type="EMBL" id="JASAVS010000002">
    <property type="protein sequence ID" value="MDP8084611.1"/>
    <property type="molecule type" value="Genomic_DNA"/>
</dbReference>
<reference evidence="13" key="1">
    <citation type="submission" date="2016-10" db="EMBL/GenBank/DDBJ databases">
        <authorList>
            <person name="de Groot N.N."/>
        </authorList>
    </citation>
    <scope>NUCLEOTIDE SEQUENCE [LARGE SCALE GENOMIC DNA]</scope>
    <source>
        <strain evidence="13">DSM 24204</strain>
    </source>
</reference>
<dbReference type="RefSeq" id="WP_090919233.1">
    <property type="nucleotide sequence ID" value="NZ_CP016180.1"/>
</dbReference>
<dbReference type="Pfam" id="PF02551">
    <property type="entry name" value="Acyl_CoA_thio"/>
    <property type="match status" value="1"/>
</dbReference>
<reference evidence="14" key="2">
    <citation type="submission" date="2016-10" db="EMBL/GenBank/DDBJ databases">
        <authorList>
            <person name="Varghese N."/>
            <person name="Submissions S."/>
        </authorList>
    </citation>
    <scope>NUCLEOTIDE SEQUENCE [LARGE SCALE GENOMIC DNA]</scope>
    <source>
        <strain evidence="14">DSM 24204</strain>
    </source>
</reference>
<dbReference type="FunFam" id="2.40.160.210:FF:000001">
    <property type="entry name" value="Acyl-CoA thioesterase II"/>
    <property type="match status" value="1"/>
</dbReference>
<dbReference type="GO" id="GO:0047617">
    <property type="term" value="F:fatty acyl-CoA hydrolase activity"/>
    <property type="evidence" value="ECO:0007669"/>
    <property type="project" value="UniProtKB-EC"/>
</dbReference>
<dbReference type="EMBL" id="FOBN01000001">
    <property type="protein sequence ID" value="SEL88428.1"/>
    <property type="molecule type" value="Genomic_DNA"/>
</dbReference>
<dbReference type="EMBL" id="JASAYT010000014">
    <property type="protein sequence ID" value="MDP8174905.1"/>
    <property type="molecule type" value="Genomic_DNA"/>
</dbReference>
<dbReference type="SUPFAM" id="SSF54637">
    <property type="entry name" value="Thioesterase/thiol ester dehydrase-isomerase"/>
    <property type="match status" value="2"/>
</dbReference>
<evidence type="ECO:0000313" key="12">
    <source>
        <dbReference type="EMBL" id="MDP8174905.1"/>
    </source>
</evidence>
<dbReference type="CDD" id="cd03444">
    <property type="entry name" value="Thioesterase_II_repeat1"/>
    <property type="match status" value="1"/>
</dbReference>
<dbReference type="Gene3D" id="2.40.160.210">
    <property type="entry name" value="Acyl-CoA thioesterase, double hotdog domain"/>
    <property type="match status" value="1"/>
</dbReference>
<comment type="subunit">
    <text evidence="2">Homotetramer.</text>
</comment>
<comment type="similarity">
    <text evidence="1">Belongs to the C/M/P thioester hydrolase family.</text>
</comment>
<evidence type="ECO:0000256" key="8">
    <source>
        <dbReference type="ARBA" id="ARBA00079653"/>
    </source>
</evidence>
<evidence type="ECO:0000259" key="9">
    <source>
        <dbReference type="Pfam" id="PF02551"/>
    </source>
</evidence>
<keyword evidence="4" id="KW-0443">Lipid metabolism</keyword>
<evidence type="ECO:0000256" key="2">
    <source>
        <dbReference type="ARBA" id="ARBA00011881"/>
    </source>
</evidence>
<dbReference type="InterPro" id="IPR042171">
    <property type="entry name" value="Acyl-CoA_hotdog"/>
</dbReference>
<protein>
    <recommendedName>
        <fullName evidence="7">Acyl-CoA thioesterase 2</fullName>
        <ecNumber evidence="5">3.1.2.20</ecNumber>
    </recommendedName>
    <alternativeName>
        <fullName evidence="8">Thioesterase II</fullName>
    </alternativeName>
</protein>
<dbReference type="AlphaFoldDB" id="A0A1H7TV94"/>
<evidence type="ECO:0000256" key="7">
    <source>
        <dbReference type="ARBA" id="ARBA00071120"/>
    </source>
</evidence>
<proteinExistence type="inferred from homology"/>
<reference evidence="12" key="4">
    <citation type="journal article" date="2023" name="Front. Microbiol.">
        <title>Phylogeography and host specificity of Pasteurellaceae pathogenic to sea-farmed fish in the north-east Atlantic.</title>
        <authorList>
            <person name="Gulla S."/>
            <person name="Colquhoun D.J."/>
            <person name="Olsen A.B."/>
            <person name="Spilsberg B."/>
            <person name="Lagesen K."/>
            <person name="Aakesson C.P."/>
            <person name="Strom S."/>
            <person name="Manji F."/>
            <person name="Birkbeck T.H."/>
            <person name="Nilsen H.K."/>
        </authorList>
    </citation>
    <scope>NUCLEOTIDE SEQUENCE</scope>
    <source>
        <strain evidence="12">98B1</strain>
    </source>
</reference>
<evidence type="ECO:0000256" key="5">
    <source>
        <dbReference type="ARBA" id="ARBA00038894"/>
    </source>
</evidence>
<accession>A0A1H7TV94</accession>
<evidence type="ECO:0000313" key="11">
    <source>
        <dbReference type="EMBL" id="MDP8084611.1"/>
    </source>
</evidence>
<evidence type="ECO:0000259" key="10">
    <source>
        <dbReference type="Pfam" id="PF13622"/>
    </source>
</evidence>
<dbReference type="Pfam" id="PF13622">
    <property type="entry name" value="4HBT_3"/>
    <property type="match status" value="1"/>
</dbReference>
<comment type="catalytic activity">
    <reaction evidence="6">
        <text>a fatty acyl-CoA + H2O = a fatty acid + CoA + H(+)</text>
        <dbReference type="Rhea" id="RHEA:16781"/>
        <dbReference type="ChEBI" id="CHEBI:15377"/>
        <dbReference type="ChEBI" id="CHEBI:15378"/>
        <dbReference type="ChEBI" id="CHEBI:28868"/>
        <dbReference type="ChEBI" id="CHEBI:57287"/>
        <dbReference type="ChEBI" id="CHEBI:77636"/>
        <dbReference type="EC" id="3.1.2.20"/>
    </reaction>
    <physiologicalReaction direction="left-to-right" evidence="6">
        <dbReference type="Rhea" id="RHEA:16782"/>
    </physiologicalReaction>
</comment>
<dbReference type="STRING" id="97481.SAMN05444853_10124"/>
<dbReference type="InterPro" id="IPR025652">
    <property type="entry name" value="TesB_C"/>
</dbReference>
<dbReference type="OrthoDB" id="9781019at2"/>
<feature type="domain" description="Acyl-CoA thioesterase 2 C-terminal" evidence="9">
    <location>
        <begin position="148"/>
        <end position="281"/>
    </location>
</feature>
<dbReference type="InterPro" id="IPR049449">
    <property type="entry name" value="TesB_ACOT8-like_N"/>
</dbReference>
<dbReference type="InterPro" id="IPR029069">
    <property type="entry name" value="HotDog_dom_sf"/>
</dbReference>
<dbReference type="InterPro" id="IPR003703">
    <property type="entry name" value="Acyl_CoA_thio"/>
</dbReference>
<dbReference type="PANTHER" id="PTHR11066">
    <property type="entry name" value="ACYL-COA THIOESTERASE"/>
    <property type="match status" value="1"/>
</dbReference>
<dbReference type="GO" id="GO:0006637">
    <property type="term" value="P:acyl-CoA metabolic process"/>
    <property type="evidence" value="ECO:0007669"/>
    <property type="project" value="InterPro"/>
</dbReference>
<dbReference type="EC" id="3.1.2.20" evidence="5"/>
<organism evidence="13 14">
    <name type="scientific">Phocoenobacter skyensis</name>
    <dbReference type="NCBI Taxonomy" id="97481"/>
    <lineage>
        <taxon>Bacteria</taxon>
        <taxon>Pseudomonadati</taxon>
        <taxon>Pseudomonadota</taxon>
        <taxon>Gammaproteobacteria</taxon>
        <taxon>Pasteurellales</taxon>
        <taxon>Pasteurellaceae</taxon>
        <taxon>Phocoenobacter</taxon>
    </lineage>
</organism>
<name>A0A1H7TV94_9PAST</name>